<protein>
    <recommendedName>
        <fullName evidence="3">SIR2-like domain-containing protein</fullName>
    </recommendedName>
</protein>
<dbReference type="EMBL" id="JAAXOX010000002">
    <property type="protein sequence ID" value="NKY22247.1"/>
    <property type="molecule type" value="Genomic_DNA"/>
</dbReference>
<sequence length="429" mass="47770">MRPLAHAPATVIKLHGDYKDVESLNTAEELATYPDAWRTLLAQVFNEYGLVISGWSAQWDTALVHAITSAPSRRYPLYWDARSSNGSRAAQILSARQGHRLPGSDGDETFVALLDHLVTLDRLAEPQLSTALAVGRLKRWLPDPLHRIDVYDLVMRAIPLVEEEIASTPTFGAFASPEVGQGAVDRLPQATMPLLHLLAHGAFHDDGTHDALWIEVVQRLMDARTLPAGIYDPASWGLHHYPAVAAFYVLGIAATAQQRDEFFIKLAETPTWRSPHGRDPIPAVLALHPGRVLDHHQLNALPWATSQSQGGWRYPASHLLRDVLRPALVDVIRPGALTMLFDDMEYRQAALQYIRPKESRENWPYVGEYILRGSWRDDAPDVEKRLQTVLNSGSQGSSAWQRRIGARGGIDDTQPLVELRRELAAFGGF</sequence>
<accession>A0A7X6KU16</accession>
<reference evidence="1 2" key="1">
    <citation type="submission" date="2020-04" db="EMBL/GenBank/DDBJ databases">
        <title>MicrobeNet Type strains.</title>
        <authorList>
            <person name="Nicholson A.C."/>
        </authorList>
    </citation>
    <scope>NUCLEOTIDE SEQUENCE [LARGE SCALE GENOMIC DNA]</scope>
    <source>
        <strain evidence="1 2">ATCC BAA-788</strain>
    </source>
</reference>
<organism evidence="1 2">
    <name type="scientific">Cellulomonas denverensis</name>
    <dbReference type="NCBI Taxonomy" id="264297"/>
    <lineage>
        <taxon>Bacteria</taxon>
        <taxon>Bacillati</taxon>
        <taxon>Actinomycetota</taxon>
        <taxon>Actinomycetes</taxon>
        <taxon>Micrococcales</taxon>
        <taxon>Cellulomonadaceae</taxon>
        <taxon>Cellulomonas</taxon>
    </lineage>
</organism>
<comment type="caution">
    <text evidence="1">The sequence shown here is derived from an EMBL/GenBank/DDBJ whole genome shotgun (WGS) entry which is preliminary data.</text>
</comment>
<keyword evidence="2" id="KW-1185">Reference proteome</keyword>
<dbReference type="Proteomes" id="UP000581206">
    <property type="component" value="Unassembled WGS sequence"/>
</dbReference>
<proteinExistence type="predicted"/>
<evidence type="ECO:0000313" key="1">
    <source>
        <dbReference type="EMBL" id="NKY22247.1"/>
    </source>
</evidence>
<gene>
    <name evidence="1" type="ORF">HGA03_06160</name>
</gene>
<evidence type="ECO:0008006" key="3">
    <source>
        <dbReference type="Google" id="ProtNLM"/>
    </source>
</evidence>
<dbReference type="AlphaFoldDB" id="A0A7X6KU16"/>
<name>A0A7X6KU16_9CELL</name>
<evidence type="ECO:0000313" key="2">
    <source>
        <dbReference type="Proteomes" id="UP000581206"/>
    </source>
</evidence>
<dbReference type="RefSeq" id="WP_168629348.1">
    <property type="nucleotide sequence ID" value="NZ_BONL01000027.1"/>
</dbReference>